<name>C4G7X9_9FIRM</name>
<dbReference type="AlphaFoldDB" id="C4G7X9"/>
<organism evidence="1 2">
    <name type="scientific">Shuttleworthella satelles DSM 14600</name>
    <dbReference type="NCBI Taxonomy" id="626523"/>
    <lineage>
        <taxon>Bacteria</taxon>
        <taxon>Bacillati</taxon>
        <taxon>Bacillota</taxon>
        <taxon>Clostridia</taxon>
        <taxon>Lachnospirales</taxon>
        <taxon>Lachnospiraceae</taxon>
        <taxon>Shuttleworthella</taxon>
    </lineage>
</organism>
<gene>
    <name evidence="1" type="ORF">GCWU000342_00116</name>
</gene>
<evidence type="ECO:0000313" key="2">
    <source>
        <dbReference type="Proteomes" id="UP000003494"/>
    </source>
</evidence>
<dbReference type="EMBL" id="ACIP02000001">
    <property type="protein sequence ID" value="EEP28775.1"/>
    <property type="molecule type" value="Genomic_DNA"/>
</dbReference>
<proteinExistence type="predicted"/>
<dbReference type="HOGENOM" id="CLU_3173161_0_0_9"/>
<comment type="caution">
    <text evidence="1">The sequence shown here is derived from an EMBL/GenBank/DDBJ whole genome shotgun (WGS) entry which is preliminary data.</text>
</comment>
<sequence>MPTDKSIAAIYKKMSEKQKLEKSLSIWGDAIVWSDFHKVGSFYDQWD</sequence>
<evidence type="ECO:0000313" key="1">
    <source>
        <dbReference type="EMBL" id="EEP28775.1"/>
    </source>
</evidence>
<protein>
    <submittedName>
        <fullName evidence="1">Uncharacterized protein</fullName>
    </submittedName>
</protein>
<reference evidence="1" key="1">
    <citation type="submission" date="2009-04" db="EMBL/GenBank/DDBJ databases">
        <authorList>
            <person name="Weinstock G."/>
            <person name="Sodergren E."/>
            <person name="Clifton S."/>
            <person name="Fulton L."/>
            <person name="Fulton B."/>
            <person name="Courtney L."/>
            <person name="Fronick C."/>
            <person name="Harrison M."/>
            <person name="Strong C."/>
            <person name="Farmer C."/>
            <person name="Delahaunty K."/>
            <person name="Markovic C."/>
            <person name="Hall O."/>
            <person name="Minx P."/>
            <person name="Tomlinson C."/>
            <person name="Mitreva M."/>
            <person name="Nelson J."/>
            <person name="Hou S."/>
            <person name="Wollam A."/>
            <person name="Pepin K.H."/>
            <person name="Johnson M."/>
            <person name="Bhonagiri V."/>
            <person name="Nash W.E."/>
            <person name="Warren W."/>
            <person name="Chinwalla A."/>
            <person name="Mardis E.R."/>
            <person name="Wilson R.K."/>
        </authorList>
    </citation>
    <scope>NUCLEOTIDE SEQUENCE [LARGE SCALE GENOMIC DNA]</scope>
    <source>
        <strain evidence="1">DSM 14600</strain>
    </source>
</reference>
<accession>C4G7X9</accession>
<dbReference type="Proteomes" id="UP000003494">
    <property type="component" value="Unassembled WGS sequence"/>
</dbReference>
<dbReference type="STRING" id="626523.GCWU000342_00116"/>
<keyword evidence="2" id="KW-1185">Reference proteome</keyword>